<organism evidence="1 2">
    <name type="scientific">Lithospermum erythrorhizon</name>
    <name type="common">Purple gromwell</name>
    <name type="synonym">Lithospermum officinale var. erythrorhizon</name>
    <dbReference type="NCBI Taxonomy" id="34254"/>
    <lineage>
        <taxon>Eukaryota</taxon>
        <taxon>Viridiplantae</taxon>
        <taxon>Streptophyta</taxon>
        <taxon>Embryophyta</taxon>
        <taxon>Tracheophyta</taxon>
        <taxon>Spermatophyta</taxon>
        <taxon>Magnoliopsida</taxon>
        <taxon>eudicotyledons</taxon>
        <taxon>Gunneridae</taxon>
        <taxon>Pentapetalae</taxon>
        <taxon>asterids</taxon>
        <taxon>lamiids</taxon>
        <taxon>Boraginales</taxon>
        <taxon>Boraginaceae</taxon>
        <taxon>Boraginoideae</taxon>
        <taxon>Lithospermeae</taxon>
        <taxon>Lithospermum</taxon>
    </lineage>
</organism>
<comment type="caution">
    <text evidence="1">The sequence shown here is derived from an EMBL/GenBank/DDBJ whole genome shotgun (WGS) entry which is preliminary data.</text>
</comment>
<proteinExistence type="predicted"/>
<accession>A0AAV3R7Q1</accession>
<name>A0AAV3R7Q1_LITER</name>
<evidence type="ECO:0000313" key="2">
    <source>
        <dbReference type="Proteomes" id="UP001454036"/>
    </source>
</evidence>
<keyword evidence="2" id="KW-1185">Reference proteome</keyword>
<dbReference type="EMBL" id="BAABME010007783">
    <property type="protein sequence ID" value="GAA0171701.1"/>
    <property type="molecule type" value="Genomic_DNA"/>
</dbReference>
<reference evidence="1 2" key="1">
    <citation type="submission" date="2024-01" db="EMBL/GenBank/DDBJ databases">
        <title>The complete chloroplast genome sequence of Lithospermum erythrorhizon: insights into the phylogenetic relationship among Boraginaceae species and the maternal lineages of purple gromwells.</title>
        <authorList>
            <person name="Okada T."/>
            <person name="Watanabe K."/>
        </authorList>
    </citation>
    <scope>NUCLEOTIDE SEQUENCE [LARGE SCALE GENOMIC DNA]</scope>
</reference>
<dbReference type="Proteomes" id="UP001454036">
    <property type="component" value="Unassembled WGS sequence"/>
</dbReference>
<evidence type="ECO:0000313" key="1">
    <source>
        <dbReference type="EMBL" id="GAA0171701.1"/>
    </source>
</evidence>
<sequence length="96" mass="11081">MYYIISIDPGSFQQHIVGVFGVDHHGLEAIGRVRATLQQSEHMDSRLRHELSELNMHVEDLRRQVTFRESVITSLETEEAESTLKVAYLDEIVEQD</sequence>
<dbReference type="AlphaFoldDB" id="A0AAV3R7Q1"/>
<protein>
    <submittedName>
        <fullName evidence="1">Uncharacterized protein</fullName>
    </submittedName>
</protein>
<gene>
    <name evidence="1" type="ORF">LIER_25675</name>
</gene>